<dbReference type="InterPro" id="IPR016181">
    <property type="entry name" value="Acyl_CoA_acyltransferase"/>
</dbReference>
<dbReference type="InterPro" id="IPR051531">
    <property type="entry name" value="N-acetyltransferase"/>
</dbReference>
<dbReference type="Proteomes" id="UP000501891">
    <property type="component" value="Chromosome"/>
</dbReference>
<proteinExistence type="predicted"/>
<protein>
    <submittedName>
        <fullName evidence="2">GNAT family N-acetyltransferase</fullName>
    </submittedName>
</protein>
<sequence length="189" mass="20975">MPWPTLLHTPRLTLRPLVEGDLPVLVRELGRWEVAEWLIRVPHPYAEADARWWLEDCAAKEASGDRFHRAICLRGAEDTILGAAAIGVNDFAPGDGELGYWLTPAAWGRGIMTEAAGALVDAAFREIGMVRVRSAADPGNHGSNAVLRKLGFRLDRVDPAAPRYLRGDPGPMNLYRLDRHDWEARHGRG</sequence>
<feature type="domain" description="N-acetyltransferase" evidence="1">
    <location>
        <begin position="12"/>
        <end position="177"/>
    </location>
</feature>
<dbReference type="AlphaFoldDB" id="A0A858R3B4"/>
<dbReference type="PANTHER" id="PTHR43792">
    <property type="entry name" value="GNAT FAMILY, PUTATIVE (AFU_ORTHOLOGUE AFUA_3G00765)-RELATED-RELATED"/>
    <property type="match status" value="1"/>
</dbReference>
<reference evidence="2" key="1">
    <citation type="submission" date="2020-04" db="EMBL/GenBank/DDBJ databases">
        <title>A desert anoxygenic phototrophic bacterium fixes CO2 using RubisCO under aerobic conditions.</title>
        <authorList>
            <person name="Tang K."/>
        </authorList>
    </citation>
    <scope>NUCLEOTIDE SEQUENCE [LARGE SCALE GENOMIC DNA]</scope>
    <source>
        <strain evidence="2">MIMtkB3</strain>
    </source>
</reference>
<organism evidence="2 3">
    <name type="scientific">Aerophototrophica crusticola</name>
    <dbReference type="NCBI Taxonomy" id="1709002"/>
    <lineage>
        <taxon>Bacteria</taxon>
        <taxon>Pseudomonadati</taxon>
        <taxon>Pseudomonadota</taxon>
        <taxon>Alphaproteobacteria</taxon>
        <taxon>Rhodospirillales</taxon>
        <taxon>Rhodospirillaceae</taxon>
        <taxon>Aerophototrophica</taxon>
    </lineage>
</organism>
<dbReference type="KEGG" id="acru:HHL28_01055"/>
<dbReference type="PROSITE" id="PS51186">
    <property type="entry name" value="GNAT"/>
    <property type="match status" value="1"/>
</dbReference>
<evidence type="ECO:0000313" key="3">
    <source>
        <dbReference type="Proteomes" id="UP000501891"/>
    </source>
</evidence>
<dbReference type="Gene3D" id="3.40.630.30">
    <property type="match status" value="1"/>
</dbReference>
<dbReference type="InterPro" id="IPR000182">
    <property type="entry name" value="GNAT_dom"/>
</dbReference>
<dbReference type="GO" id="GO:0016747">
    <property type="term" value="F:acyltransferase activity, transferring groups other than amino-acyl groups"/>
    <property type="evidence" value="ECO:0007669"/>
    <property type="project" value="InterPro"/>
</dbReference>
<keyword evidence="3" id="KW-1185">Reference proteome</keyword>
<dbReference type="EMBL" id="CP051775">
    <property type="protein sequence ID" value="QJE71884.1"/>
    <property type="molecule type" value="Genomic_DNA"/>
</dbReference>
<evidence type="ECO:0000313" key="2">
    <source>
        <dbReference type="EMBL" id="QJE71884.1"/>
    </source>
</evidence>
<dbReference type="SUPFAM" id="SSF55729">
    <property type="entry name" value="Acyl-CoA N-acyltransferases (Nat)"/>
    <property type="match status" value="1"/>
</dbReference>
<dbReference type="Pfam" id="PF13302">
    <property type="entry name" value="Acetyltransf_3"/>
    <property type="match status" value="1"/>
</dbReference>
<name>A0A858R3B4_9PROT</name>
<evidence type="ECO:0000259" key="1">
    <source>
        <dbReference type="PROSITE" id="PS51186"/>
    </source>
</evidence>
<accession>A0A858R3B4</accession>
<gene>
    <name evidence="2" type="ORF">HHL28_01055</name>
</gene>